<evidence type="ECO:0000313" key="1">
    <source>
        <dbReference type="EMBL" id="KAF7335190.1"/>
    </source>
</evidence>
<proteinExistence type="predicted"/>
<keyword evidence="2" id="KW-1185">Reference proteome</keyword>
<name>A0A8H6X623_9AGAR</name>
<comment type="caution">
    <text evidence="1">The sequence shown here is derived from an EMBL/GenBank/DDBJ whole genome shotgun (WGS) entry which is preliminary data.</text>
</comment>
<accession>A0A8H6X623</accession>
<dbReference type="EMBL" id="JACAZH010000042">
    <property type="protein sequence ID" value="KAF7335190.1"/>
    <property type="molecule type" value="Genomic_DNA"/>
</dbReference>
<sequence length="191" mass="20747">MYGIGLKEVWRVYLVPAYKTAPSLLTLLTGIESIACGAARPDRRRVPTMSQSLSWWICRWGAAGMRGRRDQCGEDHGDAKYDVETVMLAAETAFVALHPGARFMLTASSNTFTFTLQDQFPAASESNSESDSIRSLATYNHAFQPTITPSPPLPHTPIPTLRTMSDLRSIRGDGGGVADVGADTMLDGRVP</sequence>
<dbReference type="Proteomes" id="UP000623467">
    <property type="component" value="Unassembled WGS sequence"/>
</dbReference>
<evidence type="ECO:0000313" key="2">
    <source>
        <dbReference type="Proteomes" id="UP000623467"/>
    </source>
</evidence>
<reference evidence="1" key="1">
    <citation type="submission" date="2020-05" db="EMBL/GenBank/DDBJ databases">
        <title>Mycena genomes resolve the evolution of fungal bioluminescence.</title>
        <authorList>
            <person name="Tsai I.J."/>
        </authorList>
    </citation>
    <scope>NUCLEOTIDE SEQUENCE</scope>
    <source>
        <strain evidence="1">160909Yilan</strain>
    </source>
</reference>
<dbReference type="AlphaFoldDB" id="A0A8H6X623"/>
<protein>
    <submittedName>
        <fullName evidence="1">Uncharacterized protein</fullName>
    </submittedName>
</protein>
<organism evidence="1 2">
    <name type="scientific">Mycena sanguinolenta</name>
    <dbReference type="NCBI Taxonomy" id="230812"/>
    <lineage>
        <taxon>Eukaryota</taxon>
        <taxon>Fungi</taxon>
        <taxon>Dikarya</taxon>
        <taxon>Basidiomycota</taxon>
        <taxon>Agaricomycotina</taxon>
        <taxon>Agaricomycetes</taxon>
        <taxon>Agaricomycetidae</taxon>
        <taxon>Agaricales</taxon>
        <taxon>Marasmiineae</taxon>
        <taxon>Mycenaceae</taxon>
        <taxon>Mycena</taxon>
    </lineage>
</organism>
<gene>
    <name evidence="1" type="ORF">MSAN_02352300</name>
</gene>